<dbReference type="Proteomes" id="UP000754710">
    <property type="component" value="Unassembled WGS sequence"/>
</dbReference>
<dbReference type="Pfam" id="PF00583">
    <property type="entry name" value="Acetyltransf_1"/>
    <property type="match status" value="1"/>
</dbReference>
<dbReference type="PROSITE" id="PS51186">
    <property type="entry name" value="GNAT"/>
    <property type="match status" value="1"/>
</dbReference>
<dbReference type="SUPFAM" id="SSF55729">
    <property type="entry name" value="Acyl-CoA N-acyltransferases (Nat)"/>
    <property type="match status" value="2"/>
</dbReference>
<keyword evidence="3" id="KW-1185">Reference proteome</keyword>
<dbReference type="Gene3D" id="3.40.630.30">
    <property type="match status" value="1"/>
</dbReference>
<organism evidence="2 3">
    <name type="scientific">Nocardioides jiangsuensis</name>
    <dbReference type="NCBI Taxonomy" id="2866161"/>
    <lineage>
        <taxon>Bacteria</taxon>
        <taxon>Bacillati</taxon>
        <taxon>Actinomycetota</taxon>
        <taxon>Actinomycetes</taxon>
        <taxon>Propionibacteriales</taxon>
        <taxon>Nocardioidaceae</taxon>
        <taxon>Nocardioides</taxon>
    </lineage>
</organism>
<protein>
    <submittedName>
        <fullName evidence="2">GNAT family N-acetyltransferase</fullName>
    </submittedName>
</protein>
<evidence type="ECO:0000259" key="1">
    <source>
        <dbReference type="PROSITE" id="PS51186"/>
    </source>
</evidence>
<evidence type="ECO:0000313" key="3">
    <source>
        <dbReference type="Proteomes" id="UP000754710"/>
    </source>
</evidence>
<dbReference type="RefSeq" id="WP_221024434.1">
    <property type="nucleotide sequence ID" value="NZ_JAIEZQ010000001.1"/>
</dbReference>
<name>A0ABS7RJZ5_9ACTN</name>
<comment type="caution">
    <text evidence="2">The sequence shown here is derived from an EMBL/GenBank/DDBJ whole genome shotgun (WGS) entry which is preliminary data.</text>
</comment>
<evidence type="ECO:0000313" key="2">
    <source>
        <dbReference type="EMBL" id="MBY9074799.1"/>
    </source>
</evidence>
<feature type="domain" description="N-acetyltransferase" evidence="1">
    <location>
        <begin position="1"/>
        <end position="166"/>
    </location>
</feature>
<dbReference type="CDD" id="cd04301">
    <property type="entry name" value="NAT_SF"/>
    <property type="match status" value="1"/>
</dbReference>
<accession>A0ABS7RJZ5</accession>
<dbReference type="InterPro" id="IPR000182">
    <property type="entry name" value="GNAT_dom"/>
</dbReference>
<sequence>MEIRSVDVHDDTEFHAFHEIVEAASRHERPLATLWSEQEAAVMFRQHDGVMSWEAHGVFEDGVMVGAAHALFPLHDNLDKVYFEVHVAPGDRGRGYGSALVGHVVDRARDRDRTVLVGESHFPADADESHPHRRFAAKHGFDLANTEMHRVLELPVDDALLRKWAEEAAAHHEGYAVTTHVGGPPEALLPSYVHLLNQLALDAPTGDIDFEEEALTVAAYRARLERTRAQGRTLYVTVATVGEGDAAEAVAHSVLVVPAAGVDEPNVYQWATLVRRDHRGHHLGMATKAHNLRAVQRAHPDRRRVHTSNSEVNGPMVAINERIGFRPVEVNAEFLRRIG</sequence>
<dbReference type="EMBL" id="JAIEZQ010000001">
    <property type="protein sequence ID" value="MBY9074799.1"/>
    <property type="molecule type" value="Genomic_DNA"/>
</dbReference>
<dbReference type="InterPro" id="IPR016181">
    <property type="entry name" value="Acyl_CoA_acyltransferase"/>
</dbReference>
<gene>
    <name evidence="2" type="ORF">K1X13_08205</name>
</gene>
<reference evidence="2 3" key="1">
    <citation type="submission" date="2021-08" db="EMBL/GenBank/DDBJ databases">
        <title>Nocardioides bacterium WL0053 sp. nov., isolated from the sediment.</title>
        <authorList>
            <person name="Wang L."/>
            <person name="Zhang D."/>
            <person name="Zhang A."/>
        </authorList>
    </citation>
    <scope>NUCLEOTIDE SEQUENCE [LARGE SCALE GENOMIC DNA]</scope>
    <source>
        <strain evidence="2 3">WL0053</strain>
    </source>
</reference>
<proteinExistence type="predicted"/>